<dbReference type="InterPro" id="IPR003680">
    <property type="entry name" value="Flavodoxin_fold"/>
</dbReference>
<dbReference type="OrthoDB" id="652200at2"/>
<organism evidence="3 4">
    <name type="scientific">Chitinophaga dinghuensis</name>
    <dbReference type="NCBI Taxonomy" id="1539050"/>
    <lineage>
        <taxon>Bacteria</taxon>
        <taxon>Pseudomonadati</taxon>
        <taxon>Bacteroidota</taxon>
        <taxon>Chitinophagia</taxon>
        <taxon>Chitinophagales</taxon>
        <taxon>Chitinophagaceae</taxon>
        <taxon>Chitinophaga</taxon>
    </lineage>
</organism>
<dbReference type="GO" id="GO:0003955">
    <property type="term" value="F:NAD(P)H dehydrogenase (quinone) activity"/>
    <property type="evidence" value="ECO:0007669"/>
    <property type="project" value="TreeGrafter"/>
</dbReference>
<evidence type="ECO:0000313" key="3">
    <source>
        <dbReference type="EMBL" id="RAJ85307.1"/>
    </source>
</evidence>
<dbReference type="GO" id="GO:0010181">
    <property type="term" value="F:FMN binding"/>
    <property type="evidence" value="ECO:0007669"/>
    <property type="project" value="TreeGrafter"/>
</dbReference>
<dbReference type="Pfam" id="PF02525">
    <property type="entry name" value="Flavodoxin_2"/>
    <property type="match status" value="1"/>
</dbReference>
<feature type="domain" description="Flavodoxin-like fold" evidence="2">
    <location>
        <begin position="3"/>
        <end position="166"/>
    </location>
</feature>
<keyword evidence="1" id="KW-0560">Oxidoreductase</keyword>
<evidence type="ECO:0000259" key="2">
    <source>
        <dbReference type="Pfam" id="PF02525"/>
    </source>
</evidence>
<keyword evidence="4" id="KW-1185">Reference proteome</keyword>
<gene>
    <name evidence="3" type="ORF">CLV59_1025</name>
</gene>
<dbReference type="PANTHER" id="PTHR47307">
    <property type="entry name" value="GLUTATHIONE-REGULATED POTASSIUM-EFFLUX SYSTEM ANCILLARY PROTEIN KEFG"/>
    <property type="match status" value="1"/>
</dbReference>
<dbReference type="Gene3D" id="3.40.50.360">
    <property type="match status" value="1"/>
</dbReference>
<dbReference type="InterPro" id="IPR029039">
    <property type="entry name" value="Flavoprotein-like_sf"/>
</dbReference>
<proteinExistence type="predicted"/>
<accession>A0A327W488</accession>
<dbReference type="PANTHER" id="PTHR47307:SF1">
    <property type="entry name" value="GLUTATHIONE-REGULATED POTASSIUM-EFFLUX SYSTEM ANCILLARY PROTEIN KEFG"/>
    <property type="match status" value="1"/>
</dbReference>
<evidence type="ECO:0000256" key="1">
    <source>
        <dbReference type="ARBA" id="ARBA00023002"/>
    </source>
</evidence>
<sequence>MARVLINFAHPALEKSRMHAHLVPMIKSLPDITFNDLYEHYPDLDVNVAREQELLSRHEIILMQHPMYWYNAPAIVRQWQDLVLEHGWAYGHTGNALKGKYMSNIISAGSRESEYRKGGRHGFPLQQFLLPFTQTAILCNMNYISPYIIYGVHRMDKSDIIEEVQRLKSVLQKLTSPDFDLTTLDQIQDLNELIQEPIQKA</sequence>
<dbReference type="RefSeq" id="WP_111590973.1">
    <property type="nucleotide sequence ID" value="NZ_QLMA01000002.1"/>
</dbReference>
<comment type="caution">
    <text evidence="3">The sequence shown here is derived from an EMBL/GenBank/DDBJ whole genome shotgun (WGS) entry which is preliminary data.</text>
</comment>
<dbReference type="GO" id="GO:0009055">
    <property type="term" value="F:electron transfer activity"/>
    <property type="evidence" value="ECO:0007669"/>
    <property type="project" value="TreeGrafter"/>
</dbReference>
<name>A0A327W488_9BACT</name>
<dbReference type="AlphaFoldDB" id="A0A327W488"/>
<evidence type="ECO:0000313" key="4">
    <source>
        <dbReference type="Proteomes" id="UP000249819"/>
    </source>
</evidence>
<dbReference type="Proteomes" id="UP000249819">
    <property type="component" value="Unassembled WGS sequence"/>
</dbReference>
<dbReference type="InterPro" id="IPR046980">
    <property type="entry name" value="KefG/KefF"/>
</dbReference>
<dbReference type="SUPFAM" id="SSF52218">
    <property type="entry name" value="Flavoproteins"/>
    <property type="match status" value="1"/>
</dbReference>
<reference evidence="3 4" key="1">
    <citation type="submission" date="2018-06" db="EMBL/GenBank/DDBJ databases">
        <title>Genomic Encyclopedia of Archaeal and Bacterial Type Strains, Phase II (KMG-II): from individual species to whole genera.</title>
        <authorList>
            <person name="Goeker M."/>
        </authorList>
    </citation>
    <scope>NUCLEOTIDE SEQUENCE [LARGE SCALE GENOMIC DNA]</scope>
    <source>
        <strain evidence="3 4">DSM 29821</strain>
    </source>
</reference>
<protein>
    <submittedName>
        <fullName evidence="3">Glutathione-regulated potassium-efflux system ancillary protein KefG</fullName>
    </submittedName>
</protein>
<dbReference type="EMBL" id="QLMA01000002">
    <property type="protein sequence ID" value="RAJ85307.1"/>
    <property type="molecule type" value="Genomic_DNA"/>
</dbReference>